<keyword evidence="1" id="KW-0732">Signal</keyword>
<feature type="domain" description="Solute-binding protein family 5" evidence="2">
    <location>
        <begin position="2"/>
        <end position="241"/>
    </location>
</feature>
<gene>
    <name evidence="3" type="primary">appA</name>
    <name evidence="3" type="ORF">KBTEX_03672</name>
</gene>
<accession>A0A5B8RH79</accession>
<name>A0A5B8RH79_9ZZZZ</name>
<dbReference type="GO" id="GO:0015833">
    <property type="term" value="P:peptide transport"/>
    <property type="evidence" value="ECO:0007669"/>
    <property type="project" value="TreeGrafter"/>
</dbReference>
<evidence type="ECO:0000313" key="3">
    <source>
        <dbReference type="EMBL" id="QEA07323.1"/>
    </source>
</evidence>
<dbReference type="GO" id="GO:1904680">
    <property type="term" value="F:peptide transmembrane transporter activity"/>
    <property type="evidence" value="ECO:0007669"/>
    <property type="project" value="TreeGrafter"/>
</dbReference>
<dbReference type="InterPro" id="IPR039424">
    <property type="entry name" value="SBP_5"/>
</dbReference>
<evidence type="ECO:0000256" key="1">
    <source>
        <dbReference type="ARBA" id="ARBA00022729"/>
    </source>
</evidence>
<dbReference type="Gene3D" id="3.40.190.10">
    <property type="entry name" value="Periplasmic binding protein-like II"/>
    <property type="match status" value="1"/>
</dbReference>
<dbReference type="InterPro" id="IPR000914">
    <property type="entry name" value="SBP_5_dom"/>
</dbReference>
<sequence length="346" mass="39395">MNDTPIGTGPFKFVKWEKGSYVHLTAYDDYWQDGRPYLDDIYFRIIPDAASRALAMETGDADISQFGNIEPFDVPRLSKLPNLELTTKGYEMFAPMAWIEMNTRKPPLNDRRFRQAIMYALDREFIRDNIFFGLGRVATGPINSVTTQYTPDVQKYPHDPEKAKALLDDMGLEPGSDGVRANVEFLVMPYGEVWTRLAEYIKQAMGKVGVQVTLRSTDSAGWAQQLSNWDYQMTNDYVYQYGHPALGVARTYISDNIRKGVLFSNTMGYSNEKVDELFAKAAVENDDAKREQMYAEVQKILAKDVPVAWLLEMEFPTLLNKRVHNAVTTAIGTSDNFADVWVEPKQ</sequence>
<dbReference type="Pfam" id="PF00496">
    <property type="entry name" value="SBP_bac_5"/>
    <property type="match status" value="1"/>
</dbReference>
<dbReference type="Gene3D" id="3.10.105.10">
    <property type="entry name" value="Dipeptide-binding Protein, Domain 3"/>
    <property type="match status" value="1"/>
</dbReference>
<proteinExistence type="predicted"/>
<dbReference type="AlphaFoldDB" id="A0A5B8RH79"/>
<dbReference type="EMBL" id="MN079229">
    <property type="protein sequence ID" value="QEA07323.1"/>
    <property type="molecule type" value="Genomic_DNA"/>
</dbReference>
<dbReference type="PANTHER" id="PTHR30290:SF38">
    <property type="entry name" value="D,D-DIPEPTIDE-BINDING PERIPLASMIC PROTEIN DDPA-RELATED"/>
    <property type="match status" value="1"/>
</dbReference>
<organism evidence="3">
    <name type="scientific">uncultured organism</name>
    <dbReference type="NCBI Taxonomy" id="155900"/>
    <lineage>
        <taxon>unclassified sequences</taxon>
        <taxon>environmental samples</taxon>
    </lineage>
</organism>
<dbReference type="PANTHER" id="PTHR30290">
    <property type="entry name" value="PERIPLASMIC BINDING COMPONENT OF ABC TRANSPORTER"/>
    <property type="match status" value="1"/>
</dbReference>
<dbReference type="SUPFAM" id="SSF53850">
    <property type="entry name" value="Periplasmic binding protein-like II"/>
    <property type="match status" value="1"/>
</dbReference>
<evidence type="ECO:0000259" key="2">
    <source>
        <dbReference type="Pfam" id="PF00496"/>
    </source>
</evidence>
<dbReference type="Gene3D" id="3.90.76.10">
    <property type="entry name" value="Dipeptide-binding Protein, Domain 1"/>
    <property type="match status" value="1"/>
</dbReference>
<reference evidence="3" key="1">
    <citation type="submission" date="2019-06" db="EMBL/GenBank/DDBJ databases">
        <authorList>
            <person name="Murdoch R.W."/>
            <person name="Fathepure B."/>
        </authorList>
    </citation>
    <scope>NUCLEOTIDE SEQUENCE</scope>
</reference>
<protein>
    <submittedName>
        <fullName evidence="3">Oligopeptide-binding protein AppA</fullName>
    </submittedName>
</protein>